<feature type="transmembrane region" description="Helical" evidence="1">
    <location>
        <begin position="40"/>
        <end position="62"/>
    </location>
</feature>
<evidence type="ECO:0000256" key="1">
    <source>
        <dbReference type="SAM" id="Phobius"/>
    </source>
</evidence>
<comment type="caution">
    <text evidence="2">The sequence shown here is derived from an EMBL/GenBank/DDBJ whole genome shotgun (WGS) entry which is preliminary data.</text>
</comment>
<proteinExistence type="predicted"/>
<keyword evidence="1" id="KW-0812">Transmembrane</keyword>
<evidence type="ECO:0000313" key="2">
    <source>
        <dbReference type="EMBL" id="KAK7318491.1"/>
    </source>
</evidence>
<evidence type="ECO:0000313" key="3">
    <source>
        <dbReference type="Proteomes" id="UP001359559"/>
    </source>
</evidence>
<organism evidence="2 3">
    <name type="scientific">Clitoria ternatea</name>
    <name type="common">Butterfly pea</name>
    <dbReference type="NCBI Taxonomy" id="43366"/>
    <lineage>
        <taxon>Eukaryota</taxon>
        <taxon>Viridiplantae</taxon>
        <taxon>Streptophyta</taxon>
        <taxon>Embryophyta</taxon>
        <taxon>Tracheophyta</taxon>
        <taxon>Spermatophyta</taxon>
        <taxon>Magnoliopsida</taxon>
        <taxon>eudicotyledons</taxon>
        <taxon>Gunneridae</taxon>
        <taxon>Pentapetalae</taxon>
        <taxon>rosids</taxon>
        <taxon>fabids</taxon>
        <taxon>Fabales</taxon>
        <taxon>Fabaceae</taxon>
        <taxon>Papilionoideae</taxon>
        <taxon>50 kb inversion clade</taxon>
        <taxon>NPAAA clade</taxon>
        <taxon>indigoferoid/millettioid clade</taxon>
        <taxon>Phaseoleae</taxon>
        <taxon>Clitoria</taxon>
    </lineage>
</organism>
<sequence length="117" mass="13281">MVVVSLLFLSISLFLCPPLVLYLLLSYASSFPLTHIHTLSFSLLFLFFFAPIEALSLSLSLTQNIAIRTSRRWLASEGIKVHTDPNSFSSLLFLKIVFFICSPQLQITWVAKEKKKD</sequence>
<protein>
    <submittedName>
        <fullName evidence="2">Uncharacterized protein</fullName>
    </submittedName>
</protein>
<keyword evidence="3" id="KW-1185">Reference proteome</keyword>
<accession>A0AAN9KL98</accession>
<gene>
    <name evidence="2" type="ORF">RJT34_03193</name>
</gene>
<dbReference type="Proteomes" id="UP001359559">
    <property type="component" value="Unassembled WGS sequence"/>
</dbReference>
<dbReference type="EMBL" id="JAYKXN010000001">
    <property type="protein sequence ID" value="KAK7318491.1"/>
    <property type="molecule type" value="Genomic_DNA"/>
</dbReference>
<keyword evidence="1" id="KW-1133">Transmembrane helix</keyword>
<name>A0AAN9KL98_CLITE</name>
<reference evidence="2 3" key="1">
    <citation type="submission" date="2024-01" db="EMBL/GenBank/DDBJ databases">
        <title>The genomes of 5 underutilized Papilionoideae crops provide insights into root nodulation and disease resistance.</title>
        <authorList>
            <person name="Yuan L."/>
        </authorList>
    </citation>
    <scope>NUCLEOTIDE SEQUENCE [LARGE SCALE GENOMIC DNA]</scope>
    <source>
        <strain evidence="2">LY-2023</strain>
        <tissue evidence="2">Leaf</tissue>
    </source>
</reference>
<keyword evidence="1" id="KW-0472">Membrane</keyword>
<dbReference type="AlphaFoldDB" id="A0AAN9KL98"/>